<keyword evidence="4" id="KW-1185">Reference proteome</keyword>
<evidence type="ECO:0000313" key="3">
    <source>
        <dbReference type="EMBL" id="KXH56076.1"/>
    </source>
</evidence>
<dbReference type="InterPro" id="IPR052337">
    <property type="entry name" value="SAT4-like"/>
</dbReference>
<evidence type="ECO:0000256" key="1">
    <source>
        <dbReference type="SAM" id="MobiDB-lite"/>
    </source>
</evidence>
<organism evidence="3 4">
    <name type="scientific">Colletotrichum salicis</name>
    <dbReference type="NCBI Taxonomy" id="1209931"/>
    <lineage>
        <taxon>Eukaryota</taxon>
        <taxon>Fungi</taxon>
        <taxon>Dikarya</taxon>
        <taxon>Ascomycota</taxon>
        <taxon>Pezizomycotina</taxon>
        <taxon>Sordariomycetes</taxon>
        <taxon>Hypocreomycetidae</taxon>
        <taxon>Glomerellales</taxon>
        <taxon>Glomerellaceae</taxon>
        <taxon>Colletotrichum</taxon>
        <taxon>Colletotrichum acutatum species complex</taxon>
    </lineage>
</organism>
<feature type="region of interest" description="Disordered" evidence="1">
    <location>
        <begin position="102"/>
        <end position="127"/>
    </location>
</feature>
<feature type="transmembrane region" description="Helical" evidence="2">
    <location>
        <begin position="7"/>
        <end position="25"/>
    </location>
</feature>
<accession>A0A135U6Q3</accession>
<gene>
    <name evidence="3" type="ORF">CSAL01_07442</name>
</gene>
<dbReference type="AlphaFoldDB" id="A0A135U6Q3"/>
<dbReference type="OrthoDB" id="5417887at2759"/>
<evidence type="ECO:0008006" key="5">
    <source>
        <dbReference type="Google" id="ProtNLM"/>
    </source>
</evidence>
<proteinExistence type="predicted"/>
<protein>
    <recommendedName>
        <fullName evidence="5">Integral membrane protein</fullName>
    </recommendedName>
</protein>
<dbReference type="EMBL" id="JFFI01001675">
    <property type="protein sequence ID" value="KXH56076.1"/>
    <property type="molecule type" value="Genomic_DNA"/>
</dbReference>
<keyword evidence="2" id="KW-1133">Transmembrane helix</keyword>
<name>A0A135U6Q3_9PEZI</name>
<feature type="compositionally biased region" description="Polar residues" evidence="1">
    <location>
        <begin position="102"/>
        <end position="112"/>
    </location>
</feature>
<dbReference type="PANTHER" id="PTHR33048">
    <property type="entry name" value="PTH11-LIKE INTEGRAL MEMBRANE PROTEIN (AFU_ORTHOLOGUE AFUA_5G11245)"/>
    <property type="match status" value="1"/>
</dbReference>
<keyword evidence="2" id="KW-0812">Transmembrane</keyword>
<evidence type="ECO:0000313" key="4">
    <source>
        <dbReference type="Proteomes" id="UP000070121"/>
    </source>
</evidence>
<comment type="caution">
    <text evidence="3">The sequence shown here is derived from an EMBL/GenBank/DDBJ whole genome shotgun (WGS) entry which is preliminary data.</text>
</comment>
<dbReference type="PANTHER" id="PTHR33048:SF42">
    <property type="entry name" value="INTEGRAL MEMBRANE PROTEIN"/>
    <property type="match status" value="1"/>
</dbReference>
<evidence type="ECO:0000256" key="2">
    <source>
        <dbReference type="SAM" id="Phobius"/>
    </source>
</evidence>
<keyword evidence="2" id="KW-0472">Membrane</keyword>
<reference evidence="3 4" key="1">
    <citation type="submission" date="2014-02" db="EMBL/GenBank/DDBJ databases">
        <title>The genome sequence of Colletotrichum salicis CBS 607.94.</title>
        <authorList>
            <person name="Baroncelli R."/>
            <person name="Thon M.R."/>
        </authorList>
    </citation>
    <scope>NUCLEOTIDE SEQUENCE [LARGE SCALE GENOMIC DNA]</scope>
    <source>
        <strain evidence="3 4">CBS 607.94</strain>
    </source>
</reference>
<sequence length="167" mass="18605">MKTHEKIGVGMAMSMGILAGVMGIMKAVQSIAIVDFLGPDFVQDFWKVCIFWVWAMAQPNATIIVAFIPVLRVLFRNALSSRPSDHPSGAYIQSDNLSKFRNRGMSATSSSRNMDRDPRDNDSDQEILGGIMRRTEASVDSIDYDVQGRRFGKTASWEDQGIELANR</sequence>
<dbReference type="Proteomes" id="UP000070121">
    <property type="component" value="Unassembled WGS sequence"/>
</dbReference>
<feature type="compositionally biased region" description="Basic and acidic residues" evidence="1">
    <location>
        <begin position="113"/>
        <end position="122"/>
    </location>
</feature>
<feature type="transmembrane region" description="Helical" evidence="2">
    <location>
        <begin position="45"/>
        <end position="75"/>
    </location>
</feature>